<organism evidence="1 2">
    <name type="scientific">Paraburkholderia piptadeniae</name>
    <dbReference type="NCBI Taxonomy" id="1701573"/>
    <lineage>
        <taxon>Bacteria</taxon>
        <taxon>Pseudomonadati</taxon>
        <taxon>Pseudomonadota</taxon>
        <taxon>Betaproteobacteria</taxon>
        <taxon>Burkholderiales</taxon>
        <taxon>Burkholderiaceae</taxon>
        <taxon>Paraburkholderia</taxon>
    </lineage>
</organism>
<dbReference type="AlphaFoldDB" id="A0A1N7S2Q8"/>
<dbReference type="RefSeq" id="WP_087734973.1">
    <property type="nucleotide sequence ID" value="NZ_CYGY02000030.1"/>
</dbReference>
<protein>
    <submittedName>
        <fullName evidence="1">Uncharacterized protein</fullName>
    </submittedName>
</protein>
<evidence type="ECO:0000313" key="1">
    <source>
        <dbReference type="EMBL" id="SIT41578.1"/>
    </source>
</evidence>
<name>A0A1N7S2Q8_9BURK</name>
<reference evidence="1" key="1">
    <citation type="submission" date="2016-12" db="EMBL/GenBank/DDBJ databases">
        <authorList>
            <person name="Moulin L."/>
        </authorList>
    </citation>
    <scope>NUCLEOTIDE SEQUENCE [LARGE SCALE GENOMIC DNA]</scope>
    <source>
        <strain evidence="1">STM 7183</strain>
    </source>
</reference>
<evidence type="ECO:0000313" key="2">
    <source>
        <dbReference type="Proteomes" id="UP000195569"/>
    </source>
</evidence>
<proteinExistence type="predicted"/>
<dbReference type="EMBL" id="CYGY02000030">
    <property type="protein sequence ID" value="SIT41578.1"/>
    <property type="molecule type" value="Genomic_DNA"/>
</dbReference>
<gene>
    <name evidence="1" type="ORF">BN2476_300074</name>
</gene>
<accession>A0A1N7S2Q8</accession>
<sequence length="63" mass="7076">MQQCELLTRHDGISAAYRNRPPPPWRSAAGRAAFVLELAGDRLNEGIFAKRRDHGIDARVEFA</sequence>
<keyword evidence="2" id="KW-1185">Reference proteome</keyword>
<comment type="caution">
    <text evidence="1">The sequence shown here is derived from an EMBL/GenBank/DDBJ whole genome shotgun (WGS) entry which is preliminary data.</text>
</comment>
<dbReference type="Proteomes" id="UP000195569">
    <property type="component" value="Unassembled WGS sequence"/>
</dbReference>